<accession>A0A7U3YKI7</accession>
<dbReference type="Proteomes" id="UP000006365">
    <property type="component" value="Chromosome"/>
</dbReference>
<gene>
    <name evidence="2" type="ordered locus">Despr_0881</name>
</gene>
<dbReference type="Gene3D" id="3.40.50.720">
    <property type="entry name" value="NAD(P)-binding Rossmann-like Domain"/>
    <property type="match status" value="1"/>
</dbReference>
<sequence>MSTVLLTGATGYIGRRLEKALREQATLSLRLLVRNAKKLTAKTRAQSVVIEGDTFDMGALRQALAGVETAIYLIHSMGTGEDFSRLDRESAENFRNACMEMGVRKIIYLGGLGLRQSASAHLASRIETGEILSAFPDRLRTIWFRAGVIIGSGSTSFEIIRHLVEKLPFMITPRWVRTLTQPIGIDDVIAYLTAAVDLDPPENLIVDIGAPPMSFMDMLTQTATVMGLRRWIVPVPFLSPRLSSYWLTLVTPVPYKVGAALVEGLKSETLVQNDHARQYFPHIHPQPYQQAVRRALEELEHDLVLSRWCDSSPGAVCDINEQAMPGESIFRDVRTVSFAGIPAEQVFSSILSLGGETGWYSYTFLWQVRGWIDKIMGGYGLNRGRRLASDLRIGDAVDFWKVADLVPNKRLLLVAQMKLPGKAWLEFDLQRDTLVQTAHFIPRGLWGRVYWYAVLPFHAFIFPDLCRTIVDQASGRHARDGMDQR</sequence>
<dbReference type="Pfam" id="PF11066">
    <property type="entry name" value="DUF2867"/>
    <property type="match status" value="1"/>
</dbReference>
<dbReference type="GO" id="GO:0004029">
    <property type="term" value="F:aldehyde dehydrogenase (NAD+) activity"/>
    <property type="evidence" value="ECO:0007669"/>
    <property type="project" value="TreeGrafter"/>
</dbReference>
<dbReference type="SUPFAM" id="SSF51735">
    <property type="entry name" value="NAD(P)-binding Rossmann-fold domains"/>
    <property type="match status" value="1"/>
</dbReference>
<dbReference type="EMBL" id="CP002364">
    <property type="protein sequence ID" value="ADW17055.1"/>
    <property type="molecule type" value="Genomic_DNA"/>
</dbReference>
<feature type="domain" description="NAD(P)-binding" evidence="1">
    <location>
        <begin position="8"/>
        <end position="121"/>
    </location>
</feature>
<reference evidence="2 3" key="1">
    <citation type="journal article" date="2011" name="Stand. Genomic Sci.">
        <title>Complete genome sequence of Desulfobulbus propionicus type strain (1pr3).</title>
        <authorList>
            <person name="Pagani I."/>
            <person name="Lapidus A."/>
            <person name="Nolan M."/>
            <person name="Lucas S."/>
            <person name="Hammon N."/>
            <person name="Deshpande S."/>
            <person name="Cheng J.F."/>
            <person name="Chertkov O."/>
            <person name="Davenport K."/>
            <person name="Tapia R."/>
            <person name="Han C."/>
            <person name="Goodwin L."/>
            <person name="Pitluck S."/>
            <person name="Liolios K."/>
            <person name="Mavromatis K."/>
            <person name="Ivanova N."/>
            <person name="Mikhailova N."/>
            <person name="Pati A."/>
            <person name="Chen A."/>
            <person name="Palaniappan K."/>
            <person name="Land M."/>
            <person name="Hauser L."/>
            <person name="Chang Y.J."/>
            <person name="Jeffries C.D."/>
            <person name="Detter J.C."/>
            <person name="Brambilla E."/>
            <person name="Kannan K.P."/>
            <person name="Djao O.D."/>
            <person name="Rohde M."/>
            <person name="Pukall R."/>
            <person name="Spring S."/>
            <person name="Goker M."/>
            <person name="Sikorski J."/>
            <person name="Woyke T."/>
            <person name="Bristow J."/>
            <person name="Eisen J.A."/>
            <person name="Markowitz V."/>
            <person name="Hugenholtz P."/>
            <person name="Kyrpides N.C."/>
            <person name="Klenk H.P."/>
        </authorList>
    </citation>
    <scope>NUCLEOTIDE SEQUENCE [LARGE SCALE GENOMIC DNA]</scope>
    <source>
        <strain evidence="3">ATCC 33891 / DSM 2032 / 1pr3</strain>
    </source>
</reference>
<dbReference type="GO" id="GO:0005737">
    <property type="term" value="C:cytoplasm"/>
    <property type="evidence" value="ECO:0007669"/>
    <property type="project" value="TreeGrafter"/>
</dbReference>
<name>A0A7U3YKI7_DESPD</name>
<dbReference type="InterPro" id="IPR016040">
    <property type="entry name" value="NAD(P)-bd_dom"/>
</dbReference>
<evidence type="ECO:0000313" key="3">
    <source>
        <dbReference type="Proteomes" id="UP000006365"/>
    </source>
</evidence>
<protein>
    <submittedName>
        <fullName evidence="2">Male sterility domain protein</fullName>
    </submittedName>
</protein>
<organism evidence="2 3">
    <name type="scientific">Desulfobulbus propionicus (strain ATCC 33891 / DSM 2032 / VKM B-1956 / 1pr3)</name>
    <dbReference type="NCBI Taxonomy" id="577650"/>
    <lineage>
        <taxon>Bacteria</taxon>
        <taxon>Pseudomonadati</taxon>
        <taxon>Thermodesulfobacteriota</taxon>
        <taxon>Desulfobulbia</taxon>
        <taxon>Desulfobulbales</taxon>
        <taxon>Desulfobulbaceae</taxon>
        <taxon>Desulfobulbus</taxon>
    </lineage>
</organism>
<dbReference type="PANTHER" id="PTHR48079">
    <property type="entry name" value="PROTEIN YEEZ"/>
    <property type="match status" value="1"/>
</dbReference>
<dbReference type="InterPro" id="IPR021295">
    <property type="entry name" value="DUF2867"/>
</dbReference>
<dbReference type="RefSeq" id="WP_015723599.1">
    <property type="nucleotide sequence ID" value="NC_014972.1"/>
</dbReference>
<keyword evidence="3" id="KW-1185">Reference proteome</keyword>
<dbReference type="KEGG" id="dpr:Despr_0881"/>
<evidence type="ECO:0000313" key="2">
    <source>
        <dbReference type="EMBL" id="ADW17055.1"/>
    </source>
</evidence>
<dbReference type="Pfam" id="PF13460">
    <property type="entry name" value="NAD_binding_10"/>
    <property type="match status" value="1"/>
</dbReference>
<evidence type="ECO:0000259" key="1">
    <source>
        <dbReference type="Pfam" id="PF13460"/>
    </source>
</evidence>
<dbReference type="PANTHER" id="PTHR48079:SF6">
    <property type="entry name" value="NAD(P)-BINDING DOMAIN-CONTAINING PROTEIN-RELATED"/>
    <property type="match status" value="1"/>
</dbReference>
<proteinExistence type="predicted"/>
<dbReference type="InterPro" id="IPR051783">
    <property type="entry name" value="NAD(P)-dependent_oxidoreduct"/>
</dbReference>
<dbReference type="AlphaFoldDB" id="A0A7U3YKI7"/>
<dbReference type="InterPro" id="IPR036291">
    <property type="entry name" value="NAD(P)-bd_dom_sf"/>
</dbReference>